<keyword evidence="3" id="KW-1185">Reference proteome</keyword>
<gene>
    <name evidence="2" type="ORF">Tco_0626272</name>
</gene>
<proteinExistence type="predicted"/>
<dbReference type="Proteomes" id="UP001151760">
    <property type="component" value="Unassembled WGS sequence"/>
</dbReference>
<sequence>MDSMILIGQKNTLVEYMILSGADNRLPMLDKDLYDSWKSKMEQYMQNRENERMILELVEHGPLIWPTIEENMVTMTKKYAELSATEKIQADWESLHQYYLRFTQLINDMDIYKMKLEQFQVNTKFLNSLSPEWSKFMTDVNLVKDLRTTNFDQLHAYLQQHELHANEFRIMRERNHDPLALVSNHQQTLSHSNTYQSSYNNPRFLQQFSPSPSPQYGSIHPTQHYSTTYPSTPLAITYPSTLYPNAYTSTVHQDAYPQPQFIDSGLAVPVVKQGDDPIDSINKMMSFLSTVVTPRLLSTNNQLRNSSNLRQQATIHDERVTVQPVQERQTSFAAGMSGTRANISGTGGNNLGQQRFVKCFNCQGEAQGNGKVLNEEELEFLADPGIAEGLVIQTVITHNATYQADDLDAYDSDFDDFSIAKAVLMANLSSYRSYVLSEVPHSEDTHADMLNQSHLLETQNAVVQDTNSSAQQNAMILSVFKQLSNQVTNCNKVNKDNLIANESLSTELERYNERFADFEKEINYIKQTLSEQSKEKELLTETFNVFKIKSKEKEAKNIDTEIALEKKVKELDNICNNPSFRPTVISSQDLFSTIDME</sequence>
<reference evidence="2" key="2">
    <citation type="submission" date="2022-01" db="EMBL/GenBank/DDBJ databases">
        <authorList>
            <person name="Yamashiro T."/>
            <person name="Shiraishi A."/>
            <person name="Satake H."/>
            <person name="Nakayama K."/>
        </authorList>
    </citation>
    <scope>NUCLEOTIDE SEQUENCE</scope>
</reference>
<name>A0ABQ4WJ43_9ASTR</name>
<organism evidence="2 3">
    <name type="scientific">Tanacetum coccineum</name>
    <dbReference type="NCBI Taxonomy" id="301880"/>
    <lineage>
        <taxon>Eukaryota</taxon>
        <taxon>Viridiplantae</taxon>
        <taxon>Streptophyta</taxon>
        <taxon>Embryophyta</taxon>
        <taxon>Tracheophyta</taxon>
        <taxon>Spermatophyta</taxon>
        <taxon>Magnoliopsida</taxon>
        <taxon>eudicotyledons</taxon>
        <taxon>Gunneridae</taxon>
        <taxon>Pentapetalae</taxon>
        <taxon>asterids</taxon>
        <taxon>campanulids</taxon>
        <taxon>Asterales</taxon>
        <taxon>Asteraceae</taxon>
        <taxon>Asteroideae</taxon>
        <taxon>Anthemideae</taxon>
        <taxon>Anthemidinae</taxon>
        <taxon>Tanacetum</taxon>
    </lineage>
</organism>
<evidence type="ECO:0008006" key="4">
    <source>
        <dbReference type="Google" id="ProtNLM"/>
    </source>
</evidence>
<feature type="coiled-coil region" evidence="1">
    <location>
        <begin position="501"/>
        <end position="528"/>
    </location>
</feature>
<reference evidence="2" key="1">
    <citation type="journal article" date="2022" name="Int. J. Mol. Sci.">
        <title>Draft Genome of Tanacetum Coccineum: Genomic Comparison of Closely Related Tanacetum-Family Plants.</title>
        <authorList>
            <person name="Yamashiro T."/>
            <person name="Shiraishi A."/>
            <person name="Nakayama K."/>
            <person name="Satake H."/>
        </authorList>
    </citation>
    <scope>NUCLEOTIDE SEQUENCE</scope>
</reference>
<comment type="caution">
    <text evidence="2">The sequence shown here is derived from an EMBL/GenBank/DDBJ whole genome shotgun (WGS) entry which is preliminary data.</text>
</comment>
<accession>A0ABQ4WJ43</accession>
<keyword evidence="1" id="KW-0175">Coiled coil</keyword>
<evidence type="ECO:0000313" key="2">
    <source>
        <dbReference type="EMBL" id="GJS52910.1"/>
    </source>
</evidence>
<protein>
    <recommendedName>
        <fullName evidence="4">Integrase, catalytic region, zinc finger, CCHC-type, peptidase aspartic, catalytic</fullName>
    </recommendedName>
</protein>
<evidence type="ECO:0000256" key="1">
    <source>
        <dbReference type="SAM" id="Coils"/>
    </source>
</evidence>
<evidence type="ECO:0000313" key="3">
    <source>
        <dbReference type="Proteomes" id="UP001151760"/>
    </source>
</evidence>
<dbReference type="EMBL" id="BQNB010008689">
    <property type="protein sequence ID" value="GJS52910.1"/>
    <property type="molecule type" value="Genomic_DNA"/>
</dbReference>